<proteinExistence type="predicted"/>
<sequence length="130" mass="14162">MKLIIQESGKLLGDNIECAYTFYRRLKGLMGKTSLPDGYGLHIQPCKAVHTFGMKMDIDVLHLDGKRVVVGIEHRLPPRSAGTAFKGTSSVVELPAGTLAAADVKPGQLVILEHESPRTTAHRRSTPTFP</sequence>
<name>A0A7W5FQZ5_9BACL</name>
<evidence type="ECO:0008006" key="3">
    <source>
        <dbReference type="Google" id="ProtNLM"/>
    </source>
</evidence>
<dbReference type="Pfam" id="PF02643">
    <property type="entry name" value="DUF192"/>
    <property type="match status" value="1"/>
</dbReference>
<organism evidence="1 2">
    <name type="scientific">Paenibacillus phyllosphaerae</name>
    <dbReference type="NCBI Taxonomy" id="274593"/>
    <lineage>
        <taxon>Bacteria</taxon>
        <taxon>Bacillati</taxon>
        <taxon>Bacillota</taxon>
        <taxon>Bacilli</taxon>
        <taxon>Bacillales</taxon>
        <taxon>Paenibacillaceae</taxon>
        <taxon>Paenibacillus</taxon>
    </lineage>
</organism>
<comment type="caution">
    <text evidence="1">The sequence shown here is derived from an EMBL/GenBank/DDBJ whole genome shotgun (WGS) entry which is preliminary data.</text>
</comment>
<reference evidence="1 2" key="1">
    <citation type="submission" date="2020-08" db="EMBL/GenBank/DDBJ databases">
        <title>Genomic Encyclopedia of Type Strains, Phase III (KMG-III): the genomes of soil and plant-associated and newly described type strains.</title>
        <authorList>
            <person name="Whitman W."/>
        </authorList>
    </citation>
    <scope>NUCLEOTIDE SEQUENCE [LARGE SCALE GENOMIC DNA]</scope>
    <source>
        <strain evidence="1 2">CECT 5862</strain>
    </source>
</reference>
<dbReference type="AlphaFoldDB" id="A0A7W5FQZ5"/>
<keyword evidence="2" id="KW-1185">Reference proteome</keyword>
<dbReference type="RefSeq" id="WP_183603887.1">
    <property type="nucleotide sequence ID" value="NZ_JACHXK010000022.1"/>
</dbReference>
<gene>
    <name evidence="1" type="ORF">FHS18_005931</name>
</gene>
<dbReference type="Gene3D" id="2.60.120.1140">
    <property type="entry name" value="Protein of unknown function DUF192"/>
    <property type="match status" value="1"/>
</dbReference>
<protein>
    <recommendedName>
        <fullName evidence="3">DUF192 domain-containing protein</fullName>
    </recommendedName>
</protein>
<dbReference type="InterPro" id="IPR003795">
    <property type="entry name" value="DUF192"/>
</dbReference>
<dbReference type="InterPro" id="IPR038695">
    <property type="entry name" value="Saro_0823-like_sf"/>
</dbReference>
<accession>A0A7W5FQZ5</accession>
<dbReference type="Proteomes" id="UP000570361">
    <property type="component" value="Unassembled WGS sequence"/>
</dbReference>
<evidence type="ECO:0000313" key="1">
    <source>
        <dbReference type="EMBL" id="MBB3113818.1"/>
    </source>
</evidence>
<evidence type="ECO:0000313" key="2">
    <source>
        <dbReference type="Proteomes" id="UP000570361"/>
    </source>
</evidence>
<dbReference type="EMBL" id="JACHXK010000022">
    <property type="protein sequence ID" value="MBB3113818.1"/>
    <property type="molecule type" value="Genomic_DNA"/>
</dbReference>